<evidence type="ECO:0000313" key="2">
    <source>
        <dbReference type="Proteomes" id="UP000813462"/>
    </source>
</evidence>
<accession>A0A978UK57</accession>
<dbReference type="EMBL" id="JAEACU010000010">
    <property type="protein sequence ID" value="KAH7515209.1"/>
    <property type="molecule type" value="Genomic_DNA"/>
</dbReference>
<evidence type="ECO:0000313" key="1">
    <source>
        <dbReference type="EMBL" id="KAH7515209.1"/>
    </source>
</evidence>
<sequence>MQERDWLTEMHTIDNITKAAGAGADPENFLSTQPYIQNSLLYAKPVRQAHGDDEEEAQLVLKTLSENLEEYLSTPGDTMWDTVNSAVPVHFTWMNFAPLLLLLPPLQSTWKEYESGGGSVFTATSRPARG</sequence>
<reference evidence="1" key="1">
    <citation type="journal article" date="2021" name="Front. Plant Sci.">
        <title>Chromosome-Scale Genome Assembly for Chinese Sour Jujube and Insights Into Its Genome Evolution and Domestication Signature.</title>
        <authorList>
            <person name="Shen L.-Y."/>
            <person name="Luo H."/>
            <person name="Wang X.-L."/>
            <person name="Wang X.-M."/>
            <person name="Qiu X.-J."/>
            <person name="Liu H."/>
            <person name="Zhou S.-S."/>
            <person name="Jia K.-H."/>
            <person name="Nie S."/>
            <person name="Bao Y.-T."/>
            <person name="Zhang R.-G."/>
            <person name="Yun Q.-Z."/>
            <person name="Chai Y.-H."/>
            <person name="Lu J.-Y."/>
            <person name="Li Y."/>
            <person name="Zhao S.-W."/>
            <person name="Mao J.-F."/>
            <person name="Jia S.-G."/>
            <person name="Mao Y.-M."/>
        </authorList>
    </citation>
    <scope>NUCLEOTIDE SEQUENCE</scope>
    <source>
        <strain evidence="1">AT0</strain>
        <tissue evidence="1">Leaf</tissue>
    </source>
</reference>
<dbReference type="AlphaFoldDB" id="A0A978UK57"/>
<gene>
    <name evidence="1" type="ORF">FEM48_Zijuj10G0002800</name>
</gene>
<protein>
    <submittedName>
        <fullName evidence="1">Uncharacterized protein</fullName>
    </submittedName>
</protein>
<organism evidence="1 2">
    <name type="scientific">Ziziphus jujuba var. spinosa</name>
    <dbReference type="NCBI Taxonomy" id="714518"/>
    <lineage>
        <taxon>Eukaryota</taxon>
        <taxon>Viridiplantae</taxon>
        <taxon>Streptophyta</taxon>
        <taxon>Embryophyta</taxon>
        <taxon>Tracheophyta</taxon>
        <taxon>Spermatophyta</taxon>
        <taxon>Magnoliopsida</taxon>
        <taxon>eudicotyledons</taxon>
        <taxon>Gunneridae</taxon>
        <taxon>Pentapetalae</taxon>
        <taxon>rosids</taxon>
        <taxon>fabids</taxon>
        <taxon>Rosales</taxon>
        <taxon>Rhamnaceae</taxon>
        <taxon>Paliureae</taxon>
        <taxon>Ziziphus</taxon>
    </lineage>
</organism>
<comment type="caution">
    <text evidence="1">The sequence shown here is derived from an EMBL/GenBank/DDBJ whole genome shotgun (WGS) entry which is preliminary data.</text>
</comment>
<name>A0A978UK57_ZIZJJ</name>
<dbReference type="Proteomes" id="UP000813462">
    <property type="component" value="Unassembled WGS sequence"/>
</dbReference>
<proteinExistence type="predicted"/>